<dbReference type="CDD" id="cd16444">
    <property type="entry name" value="LipB"/>
    <property type="match status" value="1"/>
</dbReference>
<evidence type="ECO:0000256" key="5">
    <source>
        <dbReference type="ARBA" id="ARBA00024732"/>
    </source>
</evidence>
<comment type="function">
    <text evidence="5 6 7">Catalyzes the transfer of endogenously produced octanoic acid from octanoyl-acyl-carrier-protein onto the lipoyl domains of lipoate-dependent enzymes. Lipoyl-ACP can also act as a substrate although octanoyl-ACP is likely to be the physiological substrate.</text>
</comment>
<evidence type="ECO:0000256" key="9">
    <source>
        <dbReference type="PIRSR" id="PIRSR016262-2"/>
    </source>
</evidence>
<dbReference type="Gene3D" id="3.30.930.10">
    <property type="entry name" value="Bira Bifunctional Protein, Domain 2"/>
    <property type="match status" value="1"/>
</dbReference>
<evidence type="ECO:0000256" key="1">
    <source>
        <dbReference type="ARBA" id="ARBA00004821"/>
    </source>
</evidence>
<dbReference type="EC" id="2.3.1.181" evidence="6 7"/>
<dbReference type="NCBIfam" id="TIGR00214">
    <property type="entry name" value="lipB"/>
    <property type="match status" value="1"/>
</dbReference>
<dbReference type="AlphaFoldDB" id="A0A9Q3ZBA9"/>
<dbReference type="GO" id="GO:0009249">
    <property type="term" value="P:protein lipoylation"/>
    <property type="evidence" value="ECO:0007669"/>
    <property type="project" value="InterPro"/>
</dbReference>
<dbReference type="InterPro" id="IPR045864">
    <property type="entry name" value="aa-tRNA-synth_II/BPL/LPL"/>
</dbReference>
<dbReference type="GO" id="GO:0005737">
    <property type="term" value="C:cytoplasm"/>
    <property type="evidence" value="ECO:0007669"/>
    <property type="project" value="UniProtKB-SubCell"/>
</dbReference>
<evidence type="ECO:0000256" key="2">
    <source>
        <dbReference type="ARBA" id="ARBA00022490"/>
    </source>
</evidence>
<evidence type="ECO:0000256" key="10">
    <source>
        <dbReference type="PIRSR" id="PIRSR016262-3"/>
    </source>
</evidence>
<feature type="active site" description="Acyl-thioester intermediate" evidence="6 8">
    <location>
        <position position="166"/>
    </location>
</feature>
<comment type="catalytic activity">
    <reaction evidence="6 7">
        <text>octanoyl-[ACP] + L-lysyl-[protein] = N(6)-octanoyl-L-lysyl-[protein] + holo-[ACP] + H(+)</text>
        <dbReference type="Rhea" id="RHEA:17665"/>
        <dbReference type="Rhea" id="RHEA-COMP:9636"/>
        <dbReference type="Rhea" id="RHEA-COMP:9685"/>
        <dbReference type="Rhea" id="RHEA-COMP:9752"/>
        <dbReference type="Rhea" id="RHEA-COMP:9928"/>
        <dbReference type="ChEBI" id="CHEBI:15378"/>
        <dbReference type="ChEBI" id="CHEBI:29969"/>
        <dbReference type="ChEBI" id="CHEBI:64479"/>
        <dbReference type="ChEBI" id="CHEBI:78463"/>
        <dbReference type="ChEBI" id="CHEBI:78809"/>
        <dbReference type="EC" id="2.3.1.181"/>
    </reaction>
</comment>
<dbReference type="PROSITE" id="PS51733">
    <property type="entry name" value="BPL_LPL_CATALYTIC"/>
    <property type="match status" value="1"/>
</dbReference>
<keyword evidence="3 6" id="KW-0808">Transferase</keyword>
<dbReference type="NCBIfam" id="NF010922">
    <property type="entry name" value="PRK14342.1"/>
    <property type="match status" value="1"/>
</dbReference>
<organism evidence="12 13">
    <name type="scientific">Alloalcanivorax xenomutans</name>
    <dbReference type="NCBI Taxonomy" id="1094342"/>
    <lineage>
        <taxon>Bacteria</taxon>
        <taxon>Pseudomonadati</taxon>
        <taxon>Pseudomonadota</taxon>
        <taxon>Gammaproteobacteria</taxon>
        <taxon>Oceanospirillales</taxon>
        <taxon>Alcanivoracaceae</taxon>
        <taxon>Alloalcanivorax</taxon>
    </lineage>
</organism>
<dbReference type="InterPro" id="IPR004143">
    <property type="entry name" value="BPL_LPL_catalytic"/>
</dbReference>
<comment type="caution">
    <text evidence="12">The sequence shown here is derived from an EMBL/GenBank/DDBJ whole genome shotgun (WGS) entry which is preliminary data.</text>
</comment>
<dbReference type="Pfam" id="PF21948">
    <property type="entry name" value="LplA-B_cat"/>
    <property type="match status" value="1"/>
</dbReference>
<dbReference type="PROSITE" id="PS01313">
    <property type="entry name" value="LIPB"/>
    <property type="match status" value="1"/>
</dbReference>
<evidence type="ECO:0000256" key="7">
    <source>
        <dbReference type="PIRNR" id="PIRNR016262"/>
    </source>
</evidence>
<comment type="pathway">
    <text evidence="1 6 7">Protein modification; protein lipoylation via endogenous pathway; protein N(6)-(lipoyl)lysine from octanoyl-[acyl-carrier-protein]: step 1/2.</text>
</comment>
<comment type="miscellaneous">
    <text evidence="6">In the reaction, the free carboxyl group of octanoic acid is attached via an amide linkage to the epsilon-amino group of a specific lysine residue of lipoyl domains of lipoate-dependent enzymes.</text>
</comment>
<dbReference type="KEGG" id="axe:P40_05070"/>
<dbReference type="SUPFAM" id="SSF55681">
    <property type="entry name" value="Class II aaRS and biotin synthetases"/>
    <property type="match status" value="1"/>
</dbReference>
<evidence type="ECO:0000313" key="13">
    <source>
        <dbReference type="Proteomes" id="UP001107961"/>
    </source>
</evidence>
<name>A0A9Q3ZBA9_9GAMM</name>
<dbReference type="InterPro" id="IPR020605">
    <property type="entry name" value="Octanoyltransferase_CS"/>
</dbReference>
<dbReference type="PANTHER" id="PTHR10993">
    <property type="entry name" value="OCTANOYLTRANSFERASE"/>
    <property type="match status" value="1"/>
</dbReference>
<dbReference type="PIRSF" id="PIRSF016262">
    <property type="entry name" value="LPLase"/>
    <property type="match status" value="1"/>
</dbReference>
<dbReference type="Proteomes" id="UP001107961">
    <property type="component" value="Unassembled WGS sequence"/>
</dbReference>
<evidence type="ECO:0000259" key="11">
    <source>
        <dbReference type="PROSITE" id="PS51733"/>
    </source>
</evidence>
<dbReference type="InterPro" id="IPR000544">
    <property type="entry name" value="Octanoyltransferase"/>
</dbReference>
<sequence>MNLLVRYLPQADYDTCWRAMRDFTEQRDDSTPDELWVLEHPPVYTLGQAGKPEHVLNAGDIPVVRSDRGGQVTYHGPGQTVVYLMLDVRRLGLGSRGLVNAIEQAVVDYLAAQGIKAVNRADAPGVYVNGAKIASLGLRIRRKGSYHGLALNRDADATPWQRINPCGYAGQPMTSLAAEGLTLTRQQVEEDLVTILAHRLGLEPRTAPPPDWYTLPQRKPEA</sequence>
<evidence type="ECO:0000256" key="3">
    <source>
        <dbReference type="ARBA" id="ARBA00022679"/>
    </source>
</evidence>
<comment type="similarity">
    <text evidence="6 7">Belongs to the LipB family.</text>
</comment>
<feature type="domain" description="BPL/LPL catalytic" evidence="11">
    <location>
        <begin position="29"/>
        <end position="204"/>
    </location>
</feature>
<feature type="binding site" evidence="6 9">
    <location>
        <begin position="148"/>
        <end position="150"/>
    </location>
    <ligand>
        <name>substrate</name>
    </ligand>
</feature>
<evidence type="ECO:0000256" key="6">
    <source>
        <dbReference type="HAMAP-Rule" id="MF_00013"/>
    </source>
</evidence>
<dbReference type="FunFam" id="3.30.930.10:FF:000020">
    <property type="entry name" value="Octanoyltransferase"/>
    <property type="match status" value="1"/>
</dbReference>
<comment type="subcellular location">
    <subcellularLocation>
        <location evidence="6">Cytoplasm</location>
    </subcellularLocation>
</comment>
<keyword evidence="13" id="KW-1185">Reference proteome</keyword>
<dbReference type="GO" id="GO:0033819">
    <property type="term" value="F:lipoyl(octanoyl) transferase activity"/>
    <property type="evidence" value="ECO:0007669"/>
    <property type="project" value="UniProtKB-EC"/>
</dbReference>
<dbReference type="HAMAP" id="MF_00013">
    <property type="entry name" value="LipB"/>
    <property type="match status" value="1"/>
</dbReference>
<keyword evidence="4 6" id="KW-0012">Acyltransferase</keyword>
<dbReference type="PANTHER" id="PTHR10993:SF7">
    <property type="entry name" value="LIPOYLTRANSFERASE 2, MITOCHONDRIAL-RELATED"/>
    <property type="match status" value="1"/>
</dbReference>
<dbReference type="EMBL" id="JAJVKT010000001">
    <property type="protein sequence ID" value="MCE7507015.1"/>
    <property type="molecule type" value="Genomic_DNA"/>
</dbReference>
<evidence type="ECO:0000313" key="12">
    <source>
        <dbReference type="EMBL" id="MCE7507015.1"/>
    </source>
</evidence>
<gene>
    <name evidence="6 12" type="primary">lipB</name>
    <name evidence="12" type="ORF">LZG35_00085</name>
</gene>
<evidence type="ECO:0000256" key="8">
    <source>
        <dbReference type="PIRSR" id="PIRSR016262-1"/>
    </source>
</evidence>
<protein>
    <recommendedName>
        <fullName evidence="6 7">Octanoyltransferase</fullName>
        <ecNumber evidence="6 7">2.3.1.181</ecNumber>
    </recommendedName>
    <alternativeName>
        <fullName evidence="6">Lipoate-protein ligase B</fullName>
    </alternativeName>
    <alternativeName>
        <fullName evidence="6">Lipoyl/octanoyl transferase</fullName>
    </alternativeName>
    <alternativeName>
        <fullName evidence="6">Octanoyl-[acyl-carrier-protein]-protein N-octanoyltransferase</fullName>
    </alternativeName>
</protein>
<keyword evidence="2 6" id="KW-0963">Cytoplasm</keyword>
<dbReference type="RefSeq" id="WP_080530561.1">
    <property type="nucleotide sequence ID" value="NZ_CP012331.1"/>
</dbReference>
<evidence type="ECO:0000256" key="4">
    <source>
        <dbReference type="ARBA" id="ARBA00023315"/>
    </source>
</evidence>
<feature type="binding site" evidence="6 9">
    <location>
        <begin position="68"/>
        <end position="75"/>
    </location>
    <ligand>
        <name>substrate</name>
    </ligand>
</feature>
<feature type="binding site" evidence="6 9">
    <location>
        <begin position="135"/>
        <end position="137"/>
    </location>
    <ligand>
        <name>substrate</name>
    </ligand>
</feature>
<reference evidence="12" key="1">
    <citation type="submission" date="2022-01" db="EMBL/GenBank/DDBJ databases">
        <authorList>
            <person name="Karlyshev A.V."/>
            <person name="Jaspars M."/>
        </authorList>
    </citation>
    <scope>NUCLEOTIDE SEQUENCE</scope>
    <source>
        <strain evidence="12">AGSA3-2</strain>
    </source>
</reference>
<proteinExistence type="inferred from homology"/>
<accession>A0A9Q3ZBA9</accession>
<feature type="site" description="Lowers pKa of active site Cys" evidence="6 10">
    <location>
        <position position="132"/>
    </location>
</feature>